<dbReference type="AlphaFoldDB" id="A0A3B0UYN0"/>
<evidence type="ECO:0000313" key="1">
    <source>
        <dbReference type="EMBL" id="VAW36278.1"/>
    </source>
</evidence>
<dbReference type="PANTHER" id="PTHR40688:SF2">
    <property type="entry name" value="RIBBON-HELIX-HELIX PROTEIN COPG DOMAIN-CONTAINING PROTEIN"/>
    <property type="match status" value="1"/>
</dbReference>
<accession>A0A3B0UYN0</accession>
<dbReference type="GO" id="GO:0006355">
    <property type="term" value="P:regulation of DNA-templated transcription"/>
    <property type="evidence" value="ECO:0007669"/>
    <property type="project" value="InterPro"/>
</dbReference>
<organism evidence="1">
    <name type="scientific">hydrothermal vent metagenome</name>
    <dbReference type="NCBI Taxonomy" id="652676"/>
    <lineage>
        <taxon>unclassified sequences</taxon>
        <taxon>metagenomes</taxon>
        <taxon>ecological metagenomes</taxon>
    </lineage>
</organism>
<dbReference type="SUPFAM" id="SSF47598">
    <property type="entry name" value="Ribbon-helix-helix"/>
    <property type="match status" value="1"/>
</dbReference>
<proteinExistence type="predicted"/>
<name>A0A3B0UYN0_9ZZZZ</name>
<dbReference type="PANTHER" id="PTHR40688">
    <property type="match status" value="1"/>
</dbReference>
<sequence length="83" mass="9188">MSETTLISTRVSPELAERLTTLAKSTNRSKSYLAAQAIEEYVAVEEWHVEAIKEGIAAVERGDTVSHEQAMAVLKSWSKRVTP</sequence>
<dbReference type="CDD" id="cd22233">
    <property type="entry name" value="RHH_CopAso-like"/>
    <property type="match status" value="1"/>
</dbReference>
<dbReference type="EMBL" id="UOEY01000022">
    <property type="protein sequence ID" value="VAW36278.1"/>
    <property type="molecule type" value="Genomic_DNA"/>
</dbReference>
<gene>
    <name evidence="1" type="ORF">MNBD_DELTA04-911</name>
</gene>
<reference evidence="1" key="1">
    <citation type="submission" date="2018-06" db="EMBL/GenBank/DDBJ databases">
        <authorList>
            <person name="Zhirakovskaya E."/>
        </authorList>
    </citation>
    <scope>NUCLEOTIDE SEQUENCE</scope>
</reference>
<dbReference type="InterPro" id="IPR010985">
    <property type="entry name" value="Ribbon_hlx_hlx"/>
</dbReference>
<dbReference type="InterPro" id="IPR052991">
    <property type="entry name" value="Non-func_TypeII_TA_Antitoxin"/>
</dbReference>
<protein>
    <submittedName>
        <fullName evidence="1">Uncharacterized protein</fullName>
    </submittedName>
</protein>